<sequence>MSFSLLQHKKAEDAQRDGPKKHYIEDGMVYYCSIPTIHCALAAEKYEAVLIYMQ</sequence>
<dbReference type="Proteomes" id="UP000054524">
    <property type="component" value="Unassembled WGS sequence"/>
</dbReference>
<evidence type="ECO:0000313" key="2">
    <source>
        <dbReference type="Proteomes" id="UP000054524"/>
    </source>
</evidence>
<dbReference type="EMBL" id="AKIJ01000001">
    <property type="protein sequence ID" value="KFG27012.1"/>
    <property type="molecule type" value="Genomic_DNA"/>
</dbReference>
<dbReference type="HOGENOM" id="CLU_3050846_0_0_1"/>
<dbReference type="RefSeq" id="XP_052905567.1">
    <property type="nucleotide sequence ID" value="XM_053047742.1"/>
</dbReference>
<reference evidence="1 2" key="1">
    <citation type="journal article" date="2014" name="Genome Announc.">
        <title>Genome Sequence of the Microsporidian Species Nematocida sp1 Strain ERTm6 (ATCC PRA-372).</title>
        <authorList>
            <person name="Bakowski M.A."/>
            <person name="Priest M."/>
            <person name="Young S."/>
            <person name="Cuomo C.A."/>
            <person name="Troemel E.R."/>
        </authorList>
    </citation>
    <scope>NUCLEOTIDE SEQUENCE [LARGE SCALE GENOMIC DNA]</scope>
    <source>
        <strain evidence="1 2">ERTm6</strain>
    </source>
</reference>
<proteinExistence type="predicted"/>
<gene>
    <name evidence="1" type="ORF">NESG_00083</name>
</gene>
<accession>A0A086J4E4</accession>
<dbReference type="AlphaFoldDB" id="A0A086J4E4"/>
<keyword evidence="2" id="KW-1185">Reference proteome</keyword>
<dbReference type="GeneID" id="77675056"/>
<name>A0A086J4E4_NEMA1</name>
<comment type="caution">
    <text evidence="1">The sequence shown here is derived from an EMBL/GenBank/DDBJ whole genome shotgun (WGS) entry which is preliminary data.</text>
</comment>
<evidence type="ECO:0000313" key="1">
    <source>
        <dbReference type="EMBL" id="KFG27012.1"/>
    </source>
</evidence>
<protein>
    <submittedName>
        <fullName evidence="1">Uncharacterized protein</fullName>
    </submittedName>
</protein>
<organism evidence="1 2">
    <name type="scientific">Nematocida ausubeli (strain ATCC PRA-371 / ERTm2)</name>
    <name type="common">Nematode killer fungus</name>
    <dbReference type="NCBI Taxonomy" id="1913371"/>
    <lineage>
        <taxon>Eukaryota</taxon>
        <taxon>Fungi</taxon>
        <taxon>Fungi incertae sedis</taxon>
        <taxon>Microsporidia</taxon>
        <taxon>Nematocida</taxon>
    </lineage>
</organism>